<dbReference type="PANTHER" id="PTHR47111:SF1">
    <property type="entry name" value="SET AND MYND DOMAIN-CONTAINING PROTEIN 4"/>
    <property type="match status" value="1"/>
</dbReference>
<evidence type="ECO:0000313" key="7">
    <source>
        <dbReference type="EnsemblMetazoa" id="AALFPA23_016485.P24038"/>
    </source>
</evidence>
<feature type="domain" description="MYND-type" evidence="6">
    <location>
        <begin position="236"/>
        <end position="276"/>
    </location>
</feature>
<dbReference type="PROSITE" id="PS50280">
    <property type="entry name" value="SET"/>
    <property type="match status" value="1"/>
</dbReference>
<evidence type="ECO:0000256" key="4">
    <source>
        <dbReference type="PROSITE-ProRule" id="PRU00134"/>
    </source>
</evidence>
<organism evidence="7 8">
    <name type="scientific">Aedes albopictus</name>
    <name type="common">Asian tiger mosquito</name>
    <name type="synonym">Stegomyia albopicta</name>
    <dbReference type="NCBI Taxonomy" id="7160"/>
    <lineage>
        <taxon>Eukaryota</taxon>
        <taxon>Metazoa</taxon>
        <taxon>Ecdysozoa</taxon>
        <taxon>Arthropoda</taxon>
        <taxon>Hexapoda</taxon>
        <taxon>Insecta</taxon>
        <taxon>Pterygota</taxon>
        <taxon>Neoptera</taxon>
        <taxon>Endopterygota</taxon>
        <taxon>Diptera</taxon>
        <taxon>Nematocera</taxon>
        <taxon>Culicoidea</taxon>
        <taxon>Culicidae</taxon>
        <taxon>Culicinae</taxon>
        <taxon>Aedini</taxon>
        <taxon>Aedes</taxon>
        <taxon>Stegomyia</taxon>
    </lineage>
</organism>
<dbReference type="EnsemblMetazoa" id="AALFPA23_016485.R24037">
    <property type="protein sequence ID" value="AALFPA23_016485.P24037"/>
    <property type="gene ID" value="AALFPA23_016485"/>
</dbReference>
<evidence type="ECO:0008006" key="9">
    <source>
        <dbReference type="Google" id="ProtNLM"/>
    </source>
</evidence>
<protein>
    <recommendedName>
        <fullName evidence="9">SET and MYND domain-containing protein 4</fullName>
    </recommendedName>
</protein>
<reference evidence="7" key="2">
    <citation type="submission" date="2025-05" db="UniProtKB">
        <authorList>
            <consortium name="EnsemblMetazoa"/>
        </authorList>
    </citation>
    <scope>IDENTIFICATION</scope>
    <source>
        <strain evidence="7">Foshan</strain>
    </source>
</reference>
<keyword evidence="8" id="KW-1185">Reference proteome</keyword>
<dbReference type="InterPro" id="IPR046341">
    <property type="entry name" value="SET_dom_sf"/>
</dbReference>
<keyword evidence="1" id="KW-0479">Metal-binding</keyword>
<accession>A0ABM1ZA05</accession>
<dbReference type="PROSITE" id="PS50865">
    <property type="entry name" value="ZF_MYND_2"/>
    <property type="match status" value="1"/>
</dbReference>
<dbReference type="PANTHER" id="PTHR47111">
    <property type="entry name" value="BCDNA.LD29892"/>
    <property type="match status" value="1"/>
</dbReference>
<evidence type="ECO:0000256" key="2">
    <source>
        <dbReference type="ARBA" id="ARBA00022771"/>
    </source>
</evidence>
<dbReference type="SUPFAM" id="SSF144232">
    <property type="entry name" value="HIT/MYND zinc finger-like"/>
    <property type="match status" value="1"/>
</dbReference>
<dbReference type="Gene3D" id="6.10.140.2220">
    <property type="match status" value="1"/>
</dbReference>
<dbReference type="SUPFAM" id="SSF82199">
    <property type="entry name" value="SET domain"/>
    <property type="match status" value="1"/>
</dbReference>
<dbReference type="Proteomes" id="UP000069940">
    <property type="component" value="Unassembled WGS sequence"/>
</dbReference>
<dbReference type="Pfam" id="PF01753">
    <property type="entry name" value="zf-MYND"/>
    <property type="match status" value="1"/>
</dbReference>
<proteinExistence type="predicted"/>
<evidence type="ECO:0000256" key="1">
    <source>
        <dbReference type="ARBA" id="ARBA00022723"/>
    </source>
</evidence>
<dbReference type="RefSeq" id="XP_062716815.1">
    <property type="nucleotide sequence ID" value="XM_062860831.1"/>
</dbReference>
<dbReference type="RefSeq" id="XP_062716814.1">
    <property type="nucleotide sequence ID" value="XM_062860830.1"/>
</dbReference>
<dbReference type="InterPro" id="IPR001214">
    <property type="entry name" value="SET_dom"/>
</dbReference>
<dbReference type="SUPFAM" id="SSF48452">
    <property type="entry name" value="TPR-like"/>
    <property type="match status" value="1"/>
</dbReference>
<dbReference type="InterPro" id="IPR011990">
    <property type="entry name" value="TPR-like_helical_dom_sf"/>
</dbReference>
<keyword evidence="2 4" id="KW-0863">Zinc-finger</keyword>
<dbReference type="Pfam" id="PF00856">
    <property type="entry name" value="SET"/>
    <property type="match status" value="1"/>
</dbReference>
<dbReference type="Gene3D" id="2.170.270.10">
    <property type="entry name" value="SET domain"/>
    <property type="match status" value="1"/>
</dbReference>
<dbReference type="GeneID" id="109433173"/>
<evidence type="ECO:0000259" key="5">
    <source>
        <dbReference type="PROSITE" id="PS50280"/>
    </source>
</evidence>
<reference evidence="8" key="1">
    <citation type="journal article" date="2015" name="Proc. Natl. Acad. Sci. U.S.A.">
        <title>Genome sequence of the Asian Tiger mosquito, Aedes albopictus, reveals insights into its biology, genetics, and evolution.</title>
        <authorList>
            <person name="Chen X.G."/>
            <person name="Jiang X."/>
            <person name="Gu J."/>
            <person name="Xu M."/>
            <person name="Wu Y."/>
            <person name="Deng Y."/>
            <person name="Zhang C."/>
            <person name="Bonizzoni M."/>
            <person name="Dermauw W."/>
            <person name="Vontas J."/>
            <person name="Armbruster P."/>
            <person name="Huang X."/>
            <person name="Yang Y."/>
            <person name="Zhang H."/>
            <person name="He W."/>
            <person name="Peng H."/>
            <person name="Liu Y."/>
            <person name="Wu K."/>
            <person name="Chen J."/>
            <person name="Lirakis M."/>
            <person name="Topalis P."/>
            <person name="Van Leeuwen T."/>
            <person name="Hall A.B."/>
            <person name="Jiang X."/>
            <person name="Thorpe C."/>
            <person name="Mueller R.L."/>
            <person name="Sun C."/>
            <person name="Waterhouse R.M."/>
            <person name="Yan G."/>
            <person name="Tu Z.J."/>
            <person name="Fang X."/>
            <person name="James A.A."/>
        </authorList>
    </citation>
    <scope>NUCLEOTIDE SEQUENCE [LARGE SCALE GENOMIC DNA]</scope>
    <source>
        <strain evidence="8">Foshan</strain>
    </source>
</reference>
<evidence type="ECO:0000256" key="3">
    <source>
        <dbReference type="ARBA" id="ARBA00022833"/>
    </source>
</evidence>
<dbReference type="EnsemblMetazoa" id="AALFPA23_016485.R24038">
    <property type="protein sequence ID" value="AALFPA23_016485.P24038"/>
    <property type="gene ID" value="AALFPA23_016485"/>
</dbReference>
<feature type="domain" description="SET" evidence="5">
    <location>
        <begin position="191"/>
        <end position="474"/>
    </location>
</feature>
<evidence type="ECO:0000259" key="6">
    <source>
        <dbReference type="PROSITE" id="PS50865"/>
    </source>
</evidence>
<dbReference type="Gene3D" id="1.25.40.10">
    <property type="entry name" value="Tetratricopeptide repeat domain"/>
    <property type="match status" value="1"/>
</dbReference>
<name>A0ABM1ZA05_AEDAL</name>
<dbReference type="InterPro" id="IPR002893">
    <property type="entry name" value="Znf_MYND"/>
</dbReference>
<evidence type="ECO:0000313" key="8">
    <source>
        <dbReference type="Proteomes" id="UP000069940"/>
    </source>
</evidence>
<keyword evidence="3" id="KW-0862">Zinc</keyword>
<sequence>MALDAYDIYSALWKHIVTSNQREDVVNGIKACISDSEIISFVRRVADNSIGEPFELKDLERDCKNEAKAIECRKLGNEKFHPKVKKYIEAVAYYNESIALSEDGSETLAIAYANRSAVCYELEEYADCLQNIRLARENSYPENLTFKLDNREKGCLKRLAENDHKQLEKDDVPRKPKLSYEPNPKIPRISDCLELKEDDQFGRHLVTNRNLSVGDIVIEEAPFSSLLVSDRRYMHCDYCHDDQFLTLIPCKSCTVTMFCSTNCQQKAVDTYHRIECSVIKDMHFLFTKVILMALRTTTTAISTFDYNLKELRLHVESIDEKSMNPFKLDWSSIDSKQVYSTIHILATNQSLRSASDLVQRSVYAIIMSELLFRNTELGKLCDDQESHDLIRTLLFRHAQASPVSMHSTMFMEYTPKEYEKYSPLKVGCGSFPILSMINHSCAPNLERMTLPNGNVMALVNRPIKKGGQLFDNYGYHHCLESLEKRQNGLFEQYSFRCQCEACKLKYPLFIRLPHAKLPPGVRPPIDYDEMDRLAQHDMATALRKIPEYCWYLNMLDPQYPNYEVSSVQEALVKCYHVVYAKKSRKARYKDLCNL</sequence>
<dbReference type="Gene3D" id="1.10.220.160">
    <property type="match status" value="1"/>
</dbReference>